<sequence>MYLWEGISEFVAVAENESFTLAAKHLDISTAHVSRRVAALENRLGTKLFYRTTRKVSLTEEGGLYYRHCRQLQTGLEEAERAITSLSGTPQGLVKLTAPVAYGEKYIMPLLSDFMVRYPSIELSVDLTNRTVDLVEAGYDLAIRLGKLADSSLVAKPLSARTHYVCAAPAYLATYGEPHSLSELGRHNCLIGNHNYWRFIDAGKERNIKVRGRLACNSGYALRDAAIKAIGLVQLPDYYVDADLQAGRLVSVLDGYREAKEGIWALYPQNRHLSPKVRLLVDFLAQRLAEQDAARPNTPQQAQ</sequence>
<feature type="domain" description="HTH lysR-type" evidence="5">
    <location>
        <begin position="10"/>
        <end position="59"/>
    </location>
</feature>
<dbReference type="PANTHER" id="PTHR30537:SF10">
    <property type="entry name" value="TRANSCRIPTIONAL REGULATOR-RELATED"/>
    <property type="match status" value="1"/>
</dbReference>
<evidence type="ECO:0000313" key="7">
    <source>
        <dbReference type="Proteomes" id="UP000737113"/>
    </source>
</evidence>
<dbReference type="AlphaFoldDB" id="A0A972G4F8"/>
<dbReference type="GO" id="GO:0043565">
    <property type="term" value="F:sequence-specific DNA binding"/>
    <property type="evidence" value="ECO:0007669"/>
    <property type="project" value="TreeGrafter"/>
</dbReference>
<dbReference type="GO" id="GO:0006351">
    <property type="term" value="P:DNA-templated transcription"/>
    <property type="evidence" value="ECO:0007669"/>
    <property type="project" value="TreeGrafter"/>
</dbReference>
<keyword evidence="3" id="KW-0238">DNA-binding</keyword>
<dbReference type="SUPFAM" id="SSF53850">
    <property type="entry name" value="Periplasmic binding protein-like II"/>
    <property type="match status" value="1"/>
</dbReference>
<dbReference type="Gene3D" id="1.10.10.10">
    <property type="entry name" value="Winged helix-like DNA-binding domain superfamily/Winged helix DNA-binding domain"/>
    <property type="match status" value="1"/>
</dbReference>
<comment type="similarity">
    <text evidence="1">Belongs to the LysR transcriptional regulatory family.</text>
</comment>
<dbReference type="Pfam" id="PF00126">
    <property type="entry name" value="HTH_1"/>
    <property type="match status" value="1"/>
</dbReference>
<proteinExistence type="inferred from homology"/>
<dbReference type="EMBL" id="JAAXYH010000002">
    <property type="protein sequence ID" value="NMH64245.1"/>
    <property type="molecule type" value="Genomic_DNA"/>
</dbReference>
<name>A0A972G4F8_9GAMM</name>
<dbReference type="InterPro" id="IPR036388">
    <property type="entry name" value="WH-like_DNA-bd_sf"/>
</dbReference>
<evidence type="ECO:0000313" key="6">
    <source>
        <dbReference type="EMBL" id="NMH64245.1"/>
    </source>
</evidence>
<evidence type="ECO:0000256" key="2">
    <source>
        <dbReference type="ARBA" id="ARBA00023015"/>
    </source>
</evidence>
<dbReference type="InterPro" id="IPR058163">
    <property type="entry name" value="LysR-type_TF_proteobact-type"/>
</dbReference>
<reference evidence="6" key="1">
    <citation type="submission" date="2020-04" db="EMBL/GenBank/DDBJ databases">
        <title>Description of Shewanella salipaludis sp. nov., isolated from a salt marsh.</title>
        <authorList>
            <person name="Park S."/>
            <person name="Yoon J.-H."/>
        </authorList>
    </citation>
    <scope>NUCLEOTIDE SEQUENCE</scope>
    <source>
        <strain evidence="6">SHSM-M6</strain>
    </source>
</reference>
<comment type="caution">
    <text evidence="6">The sequence shown here is derived from an EMBL/GenBank/DDBJ whole genome shotgun (WGS) entry which is preliminary data.</text>
</comment>
<dbReference type="Gene3D" id="3.40.190.290">
    <property type="match status" value="1"/>
</dbReference>
<dbReference type="SUPFAM" id="SSF46785">
    <property type="entry name" value="Winged helix' DNA-binding domain"/>
    <property type="match status" value="1"/>
</dbReference>
<dbReference type="PANTHER" id="PTHR30537">
    <property type="entry name" value="HTH-TYPE TRANSCRIPTIONAL REGULATOR"/>
    <property type="match status" value="1"/>
</dbReference>
<dbReference type="FunFam" id="1.10.10.10:FF:000001">
    <property type="entry name" value="LysR family transcriptional regulator"/>
    <property type="match status" value="1"/>
</dbReference>
<dbReference type="PROSITE" id="PS50931">
    <property type="entry name" value="HTH_LYSR"/>
    <property type="match status" value="1"/>
</dbReference>
<dbReference type="InterPro" id="IPR000847">
    <property type="entry name" value="LysR_HTH_N"/>
</dbReference>
<evidence type="ECO:0000256" key="3">
    <source>
        <dbReference type="ARBA" id="ARBA00023125"/>
    </source>
</evidence>
<dbReference type="InterPro" id="IPR005119">
    <property type="entry name" value="LysR_subst-bd"/>
</dbReference>
<accession>A0A972G4F8</accession>
<organism evidence="6 7">
    <name type="scientific">Shewanella salipaludis</name>
    <dbReference type="NCBI Taxonomy" id="2723052"/>
    <lineage>
        <taxon>Bacteria</taxon>
        <taxon>Pseudomonadati</taxon>
        <taxon>Pseudomonadota</taxon>
        <taxon>Gammaproteobacteria</taxon>
        <taxon>Alteromonadales</taxon>
        <taxon>Shewanellaceae</taxon>
        <taxon>Shewanella</taxon>
    </lineage>
</organism>
<keyword evidence="4" id="KW-0804">Transcription</keyword>
<evidence type="ECO:0000256" key="4">
    <source>
        <dbReference type="ARBA" id="ARBA00023163"/>
    </source>
</evidence>
<dbReference type="InterPro" id="IPR036390">
    <property type="entry name" value="WH_DNA-bd_sf"/>
</dbReference>
<protein>
    <submittedName>
        <fullName evidence="6">LysR family transcriptional regulator</fullName>
    </submittedName>
</protein>
<keyword evidence="2" id="KW-0805">Transcription regulation</keyword>
<keyword evidence="7" id="KW-1185">Reference proteome</keyword>
<dbReference type="GO" id="GO:0003700">
    <property type="term" value="F:DNA-binding transcription factor activity"/>
    <property type="evidence" value="ECO:0007669"/>
    <property type="project" value="InterPro"/>
</dbReference>
<gene>
    <name evidence="6" type="ORF">HC757_03555</name>
</gene>
<dbReference type="Proteomes" id="UP000737113">
    <property type="component" value="Unassembled WGS sequence"/>
</dbReference>
<dbReference type="RefSeq" id="WP_169562934.1">
    <property type="nucleotide sequence ID" value="NZ_JAAXYH010000002.1"/>
</dbReference>
<evidence type="ECO:0000256" key="1">
    <source>
        <dbReference type="ARBA" id="ARBA00009437"/>
    </source>
</evidence>
<dbReference type="FunFam" id="3.40.190.290:FF:000001">
    <property type="entry name" value="Transcriptional regulator, LysR family"/>
    <property type="match status" value="1"/>
</dbReference>
<dbReference type="Pfam" id="PF03466">
    <property type="entry name" value="LysR_substrate"/>
    <property type="match status" value="1"/>
</dbReference>
<evidence type="ECO:0000259" key="5">
    <source>
        <dbReference type="PROSITE" id="PS50931"/>
    </source>
</evidence>